<evidence type="ECO:0000313" key="4">
    <source>
        <dbReference type="Proteomes" id="UP001498771"/>
    </source>
</evidence>
<dbReference type="PROSITE" id="PS50076">
    <property type="entry name" value="DNAJ_2"/>
    <property type="match status" value="1"/>
</dbReference>
<dbReference type="InterPro" id="IPR001623">
    <property type="entry name" value="DnaJ_domain"/>
</dbReference>
<dbReference type="RefSeq" id="XP_064765924.1">
    <property type="nucleotide sequence ID" value="XM_064914320.1"/>
</dbReference>
<evidence type="ECO:0000259" key="2">
    <source>
        <dbReference type="PROSITE" id="PS50076"/>
    </source>
</evidence>
<gene>
    <name evidence="3" type="ORF">BZA70DRAFT_291701</name>
</gene>
<dbReference type="PANTHER" id="PTHR44360">
    <property type="entry name" value="DNAJ HOMOLOG SUBFAMILY B MEMBER 9"/>
    <property type="match status" value="1"/>
</dbReference>
<keyword evidence="1" id="KW-0143">Chaperone</keyword>
<feature type="domain" description="J" evidence="2">
    <location>
        <begin position="79"/>
        <end position="143"/>
    </location>
</feature>
<accession>A0ABR1EZ81</accession>
<dbReference type="SUPFAM" id="SSF46565">
    <property type="entry name" value="Chaperone J-domain"/>
    <property type="match status" value="1"/>
</dbReference>
<evidence type="ECO:0000313" key="3">
    <source>
        <dbReference type="EMBL" id="KAK7202891.1"/>
    </source>
</evidence>
<dbReference type="InterPro" id="IPR036869">
    <property type="entry name" value="J_dom_sf"/>
</dbReference>
<comment type="caution">
    <text evidence="3">The sequence shown here is derived from an EMBL/GenBank/DDBJ whole genome shotgun (WGS) entry which is preliminary data.</text>
</comment>
<dbReference type="SMART" id="SM00271">
    <property type="entry name" value="DnaJ"/>
    <property type="match status" value="1"/>
</dbReference>
<dbReference type="GeneID" id="90039832"/>
<dbReference type="Gene3D" id="1.10.287.110">
    <property type="entry name" value="DnaJ domain"/>
    <property type="match status" value="1"/>
</dbReference>
<reference evidence="3 4" key="1">
    <citation type="submission" date="2024-03" db="EMBL/GenBank/DDBJ databases">
        <title>Genome-scale model development and genomic sequencing of the oleaginous clade Lipomyces.</title>
        <authorList>
            <consortium name="Lawrence Berkeley National Laboratory"/>
            <person name="Czajka J.J."/>
            <person name="Han Y."/>
            <person name="Kim J."/>
            <person name="Mondo S.J."/>
            <person name="Hofstad B.A."/>
            <person name="Robles A."/>
            <person name="Haridas S."/>
            <person name="Riley R."/>
            <person name="LaButti K."/>
            <person name="Pangilinan J."/>
            <person name="Andreopoulos W."/>
            <person name="Lipzen A."/>
            <person name="Yan J."/>
            <person name="Wang M."/>
            <person name="Ng V."/>
            <person name="Grigoriev I.V."/>
            <person name="Spatafora J.W."/>
            <person name="Magnuson J.K."/>
            <person name="Baker S.E."/>
            <person name="Pomraning K.R."/>
        </authorList>
    </citation>
    <scope>NUCLEOTIDE SEQUENCE [LARGE SCALE GENOMIC DNA]</scope>
    <source>
        <strain evidence="3 4">Phaff 52-87</strain>
    </source>
</reference>
<sequence length="358" mass="40185">MLVTQLGSYIAWLTLPRVVSSTLQSYYYKTVYSSNPADVPRPGTPKHRRDQRISYALVIAAYFAYSTYKIIAEVLEQGNSYTVLGVPLDADAKAITRAFRELSRRVYPDKVGPGDDGRPWMLINSAKETLLDPVKRFAYDRFGSESLGWMGVKTPGDYIWQGLRASMPQYAISLLALVVLSWIGIREGGYWRFYALAVECVIELWLLTHSGAQERISAFFSYPITIHELSSITRRLLIQITIAGSQLGPVLFPRYPDLATQLQQDHELMTVMLNRLSTTAAVVEKEATAMFSAQTQPFLVPSPRGSANAADELYFKRQLHQQLVEQKLRSHPRVREAVGKAVESRTAAINLSRSASSQ</sequence>
<name>A0ABR1EZ81_9ASCO</name>
<organism evidence="3 4">
    <name type="scientific">Myxozyma melibiosi</name>
    <dbReference type="NCBI Taxonomy" id="54550"/>
    <lineage>
        <taxon>Eukaryota</taxon>
        <taxon>Fungi</taxon>
        <taxon>Dikarya</taxon>
        <taxon>Ascomycota</taxon>
        <taxon>Saccharomycotina</taxon>
        <taxon>Lipomycetes</taxon>
        <taxon>Lipomycetales</taxon>
        <taxon>Lipomycetaceae</taxon>
        <taxon>Myxozyma</taxon>
    </lineage>
</organism>
<evidence type="ECO:0000256" key="1">
    <source>
        <dbReference type="ARBA" id="ARBA00023186"/>
    </source>
</evidence>
<dbReference type="PRINTS" id="PR00625">
    <property type="entry name" value="JDOMAIN"/>
</dbReference>
<keyword evidence="4" id="KW-1185">Reference proteome</keyword>
<dbReference type="InterPro" id="IPR051948">
    <property type="entry name" value="Hsp70_co-chaperone_J-domain"/>
</dbReference>
<proteinExistence type="predicted"/>
<dbReference type="CDD" id="cd06257">
    <property type="entry name" value="DnaJ"/>
    <property type="match status" value="1"/>
</dbReference>
<dbReference type="Pfam" id="PF00226">
    <property type="entry name" value="DnaJ"/>
    <property type="match status" value="1"/>
</dbReference>
<dbReference type="EMBL" id="JBBJBU010000014">
    <property type="protein sequence ID" value="KAK7202891.1"/>
    <property type="molecule type" value="Genomic_DNA"/>
</dbReference>
<dbReference type="Proteomes" id="UP001498771">
    <property type="component" value="Unassembled WGS sequence"/>
</dbReference>
<protein>
    <recommendedName>
        <fullName evidence="2">J domain-containing protein</fullName>
    </recommendedName>
</protein>
<dbReference type="PANTHER" id="PTHR44360:SF1">
    <property type="entry name" value="DNAJ HOMOLOG SUBFAMILY B MEMBER 9"/>
    <property type="match status" value="1"/>
</dbReference>